<keyword evidence="1 5" id="KW-0489">Methyltransferase</keyword>
<keyword evidence="5" id="KW-0698">rRNA processing</keyword>
<dbReference type="EMBL" id="VFSU01000009">
    <property type="protein sequence ID" value="TPE64604.1"/>
    <property type="molecule type" value="Genomic_DNA"/>
</dbReference>
<dbReference type="OrthoDB" id="9806643at2"/>
<dbReference type="InterPro" id="IPR029028">
    <property type="entry name" value="Alpha/beta_knot_MTases"/>
</dbReference>
<protein>
    <recommendedName>
        <fullName evidence="5">Ribosomal RNA large subunit methyltransferase H</fullName>
        <ecNumber evidence="5">2.1.1.177</ecNumber>
    </recommendedName>
    <alternativeName>
        <fullName evidence="5">23S rRNA (pseudouridine1915-N3)-methyltransferase</fullName>
    </alternativeName>
    <alternativeName>
        <fullName evidence="5">23S rRNA m3Psi1915 methyltransferase</fullName>
    </alternativeName>
    <alternativeName>
        <fullName evidence="5">rRNA (pseudouridine-N3-)-methyltransferase RlmH</fullName>
    </alternativeName>
</protein>
<comment type="caution">
    <text evidence="5">Lacks conserved residue(s) required for the propagation of feature annotation.</text>
</comment>
<dbReference type="PIRSF" id="PIRSF004505">
    <property type="entry name" value="MT_bac"/>
    <property type="match status" value="1"/>
</dbReference>
<reference evidence="6 7" key="1">
    <citation type="submission" date="2019-06" db="EMBL/GenBank/DDBJ databases">
        <authorList>
            <person name="Lee I."/>
            <person name="Jang G.I."/>
            <person name="Hwang C.Y."/>
        </authorList>
    </citation>
    <scope>NUCLEOTIDE SEQUENCE [LARGE SCALE GENOMIC DNA]</scope>
    <source>
        <strain evidence="6 7">PAMC 28131</strain>
    </source>
</reference>
<comment type="similarity">
    <text evidence="4 5">Belongs to the RNA methyltransferase RlmH family.</text>
</comment>
<evidence type="ECO:0000256" key="4">
    <source>
        <dbReference type="ARBA" id="ARBA00038303"/>
    </source>
</evidence>
<proteinExistence type="inferred from homology"/>
<name>A0A501XWX7_9SPHN</name>
<dbReference type="InterPro" id="IPR003742">
    <property type="entry name" value="RlmH-like"/>
</dbReference>
<dbReference type="InterPro" id="IPR029026">
    <property type="entry name" value="tRNA_m1G_MTases_N"/>
</dbReference>
<evidence type="ECO:0000313" key="6">
    <source>
        <dbReference type="EMBL" id="TPE64604.1"/>
    </source>
</evidence>
<feature type="binding site" evidence="5">
    <location>
        <position position="54"/>
    </location>
    <ligand>
        <name>S-adenosyl-L-methionine</name>
        <dbReference type="ChEBI" id="CHEBI:59789"/>
    </ligand>
</feature>
<feature type="binding site" evidence="5">
    <location>
        <position position="86"/>
    </location>
    <ligand>
        <name>S-adenosyl-L-methionine</name>
        <dbReference type="ChEBI" id="CHEBI:59789"/>
    </ligand>
</feature>
<dbReference type="PANTHER" id="PTHR33603:SF1">
    <property type="entry name" value="RIBOSOMAL RNA LARGE SUBUNIT METHYLTRANSFERASE H"/>
    <property type="match status" value="1"/>
</dbReference>
<comment type="subunit">
    <text evidence="5">Homodimer.</text>
</comment>
<evidence type="ECO:0000256" key="1">
    <source>
        <dbReference type="ARBA" id="ARBA00022603"/>
    </source>
</evidence>
<dbReference type="HAMAP" id="MF_00658">
    <property type="entry name" value="23SrRNA_methyltr_H"/>
    <property type="match status" value="1"/>
</dbReference>
<dbReference type="AlphaFoldDB" id="A0A501XWX7"/>
<dbReference type="PANTHER" id="PTHR33603">
    <property type="entry name" value="METHYLTRANSFERASE"/>
    <property type="match status" value="1"/>
</dbReference>
<keyword evidence="3 5" id="KW-0949">S-adenosyl-L-methionine</keyword>
<keyword evidence="7" id="KW-1185">Reference proteome</keyword>
<dbReference type="Pfam" id="PF02590">
    <property type="entry name" value="SPOUT_MTase"/>
    <property type="match status" value="1"/>
</dbReference>
<evidence type="ECO:0000256" key="2">
    <source>
        <dbReference type="ARBA" id="ARBA00022679"/>
    </source>
</evidence>
<comment type="function">
    <text evidence="5">Specifically methylates the pseudouridine at position 1915 (m3Psi1915) in 23S rRNA.</text>
</comment>
<evidence type="ECO:0000256" key="3">
    <source>
        <dbReference type="ARBA" id="ARBA00022691"/>
    </source>
</evidence>
<sequence>MKFSILAYGKAGRGAESELVDRYLKRIPWGASVIELAESATFPPAPANSRTVVLDERGKALSSEAFAQRLGQWRDGGVRDVRFLLGPADGHKAETRDTADLVLALGPATWPHLLARAMLAEQLYRAFSILTGHPYHRE</sequence>
<dbReference type="EC" id="2.1.1.177" evidence="5"/>
<comment type="caution">
    <text evidence="6">The sequence shown here is derived from an EMBL/GenBank/DDBJ whole genome shotgun (WGS) entry which is preliminary data.</text>
</comment>
<evidence type="ECO:0000256" key="5">
    <source>
        <dbReference type="HAMAP-Rule" id="MF_00658"/>
    </source>
</evidence>
<evidence type="ECO:0000313" key="7">
    <source>
        <dbReference type="Proteomes" id="UP000319897"/>
    </source>
</evidence>
<organism evidence="6 7">
    <name type="scientific">Sandaracinobacter neustonicus</name>
    <dbReference type="NCBI Taxonomy" id="1715348"/>
    <lineage>
        <taxon>Bacteria</taxon>
        <taxon>Pseudomonadati</taxon>
        <taxon>Pseudomonadota</taxon>
        <taxon>Alphaproteobacteria</taxon>
        <taxon>Sphingomonadales</taxon>
        <taxon>Sphingosinicellaceae</taxon>
        <taxon>Sandaracinobacter</taxon>
    </lineage>
</organism>
<dbReference type="SUPFAM" id="SSF75217">
    <property type="entry name" value="alpha/beta knot"/>
    <property type="match status" value="1"/>
</dbReference>
<dbReference type="RefSeq" id="WP_140926451.1">
    <property type="nucleotide sequence ID" value="NZ_VFSU01000009.1"/>
</dbReference>
<dbReference type="GO" id="GO:0070038">
    <property type="term" value="F:rRNA (pseudouridine-N3-)-methyltransferase activity"/>
    <property type="evidence" value="ECO:0007669"/>
    <property type="project" value="UniProtKB-UniRule"/>
</dbReference>
<dbReference type="GO" id="GO:0005737">
    <property type="term" value="C:cytoplasm"/>
    <property type="evidence" value="ECO:0007669"/>
    <property type="project" value="UniProtKB-SubCell"/>
</dbReference>
<comment type="subcellular location">
    <subcellularLocation>
        <location evidence="5">Cytoplasm</location>
    </subcellularLocation>
</comment>
<keyword evidence="2 5" id="KW-0808">Transferase</keyword>
<dbReference type="Gene3D" id="3.40.1280.10">
    <property type="match status" value="1"/>
</dbReference>
<dbReference type="CDD" id="cd18081">
    <property type="entry name" value="RlmH-like"/>
    <property type="match status" value="1"/>
</dbReference>
<accession>A0A501XWX7</accession>
<comment type="catalytic activity">
    <reaction evidence="5">
        <text>pseudouridine(1915) in 23S rRNA + S-adenosyl-L-methionine = N(3)-methylpseudouridine(1915) in 23S rRNA + S-adenosyl-L-homocysteine + H(+)</text>
        <dbReference type="Rhea" id="RHEA:42752"/>
        <dbReference type="Rhea" id="RHEA-COMP:10221"/>
        <dbReference type="Rhea" id="RHEA-COMP:10222"/>
        <dbReference type="ChEBI" id="CHEBI:15378"/>
        <dbReference type="ChEBI" id="CHEBI:57856"/>
        <dbReference type="ChEBI" id="CHEBI:59789"/>
        <dbReference type="ChEBI" id="CHEBI:65314"/>
        <dbReference type="ChEBI" id="CHEBI:74486"/>
        <dbReference type="EC" id="2.1.1.177"/>
    </reaction>
</comment>
<keyword evidence="5" id="KW-0963">Cytoplasm</keyword>
<gene>
    <name evidence="5" type="primary">rlmH</name>
    <name evidence="6" type="ORF">FJQ54_00980</name>
</gene>
<dbReference type="Proteomes" id="UP000319897">
    <property type="component" value="Unassembled WGS sequence"/>
</dbReference>